<dbReference type="RefSeq" id="WP_055397286.1">
    <property type="nucleotide sequence ID" value="NZ_LCTZ01000002.1"/>
</dbReference>
<comment type="caution">
    <text evidence="1">The sequence shown here is derived from an EMBL/GenBank/DDBJ whole genome shotgun (WGS) entry which is preliminary data.</text>
</comment>
<dbReference type="OrthoDB" id="1448873at2"/>
<evidence type="ECO:0000313" key="2">
    <source>
        <dbReference type="Proteomes" id="UP000050827"/>
    </source>
</evidence>
<reference evidence="1 2" key="1">
    <citation type="submission" date="2015-04" db="EMBL/GenBank/DDBJ databases">
        <title>Complete genome of flavobacterium.</title>
        <authorList>
            <person name="Kwon Y.M."/>
            <person name="Kim S.-J."/>
        </authorList>
    </citation>
    <scope>NUCLEOTIDE SEQUENCE [LARGE SCALE GENOMIC DNA]</scope>
    <source>
        <strain evidence="1 2">DK169</strain>
    </source>
</reference>
<accession>A0A0Q0X171</accession>
<dbReference type="Proteomes" id="UP000050827">
    <property type="component" value="Unassembled WGS sequence"/>
</dbReference>
<dbReference type="AlphaFoldDB" id="A0A0Q0X171"/>
<organism evidence="1 2">
    <name type="scientific">Flagellimonas eckloniae</name>
    <dbReference type="NCBI Taxonomy" id="346185"/>
    <lineage>
        <taxon>Bacteria</taxon>
        <taxon>Pseudomonadati</taxon>
        <taxon>Bacteroidota</taxon>
        <taxon>Flavobacteriia</taxon>
        <taxon>Flavobacteriales</taxon>
        <taxon>Flavobacteriaceae</taxon>
        <taxon>Flagellimonas</taxon>
    </lineage>
</organism>
<dbReference type="STRING" id="346185.AAY42_16750"/>
<sequence>MKFNWVINGDTTPSIKKICIDLEYRLRPRITQFLLSRLDNELYGDFSAFHFDVDIKNQWVWISEKTPHNYIDRIRDDFDKEINGSALFSAV</sequence>
<gene>
    <name evidence="1" type="ORF">AAY42_16750</name>
</gene>
<proteinExistence type="predicted"/>
<evidence type="ECO:0000313" key="1">
    <source>
        <dbReference type="EMBL" id="KQC31350.1"/>
    </source>
</evidence>
<keyword evidence="2" id="KW-1185">Reference proteome</keyword>
<name>A0A0Q0X171_9FLAO</name>
<dbReference type="EMBL" id="LCTZ01000002">
    <property type="protein sequence ID" value="KQC31350.1"/>
    <property type="molecule type" value="Genomic_DNA"/>
</dbReference>
<protein>
    <submittedName>
        <fullName evidence="1">Uncharacterized protein</fullName>
    </submittedName>
</protein>